<evidence type="ECO:0000313" key="2">
    <source>
        <dbReference type="Proteomes" id="UP000823775"/>
    </source>
</evidence>
<organism evidence="1 2">
    <name type="scientific">Datura stramonium</name>
    <name type="common">Jimsonweed</name>
    <name type="synonym">Common thornapple</name>
    <dbReference type="NCBI Taxonomy" id="4076"/>
    <lineage>
        <taxon>Eukaryota</taxon>
        <taxon>Viridiplantae</taxon>
        <taxon>Streptophyta</taxon>
        <taxon>Embryophyta</taxon>
        <taxon>Tracheophyta</taxon>
        <taxon>Spermatophyta</taxon>
        <taxon>Magnoliopsida</taxon>
        <taxon>eudicotyledons</taxon>
        <taxon>Gunneridae</taxon>
        <taxon>Pentapetalae</taxon>
        <taxon>asterids</taxon>
        <taxon>lamiids</taxon>
        <taxon>Solanales</taxon>
        <taxon>Solanaceae</taxon>
        <taxon>Solanoideae</taxon>
        <taxon>Datureae</taxon>
        <taxon>Datura</taxon>
    </lineage>
</organism>
<protein>
    <submittedName>
        <fullName evidence="1">Uncharacterized protein</fullName>
    </submittedName>
</protein>
<name>A0ABS8S8L2_DATST</name>
<accession>A0ABS8S8L2</accession>
<gene>
    <name evidence="1" type="ORF">HAX54_027227</name>
</gene>
<evidence type="ECO:0000313" key="1">
    <source>
        <dbReference type="EMBL" id="MCD7455151.1"/>
    </source>
</evidence>
<keyword evidence="2" id="KW-1185">Reference proteome</keyword>
<dbReference type="EMBL" id="JACEIK010000330">
    <property type="protein sequence ID" value="MCD7455151.1"/>
    <property type="molecule type" value="Genomic_DNA"/>
</dbReference>
<comment type="caution">
    <text evidence="1">The sequence shown here is derived from an EMBL/GenBank/DDBJ whole genome shotgun (WGS) entry which is preliminary data.</text>
</comment>
<dbReference type="Proteomes" id="UP000823775">
    <property type="component" value="Unassembled WGS sequence"/>
</dbReference>
<proteinExistence type="predicted"/>
<sequence length="160" mass="17619">MVVIDRGNIVQQEFIEMFKSKVAQEVHLPACCQTATGPGGGTMRQVYWSSTDCNTIWSLASFQISAQEVQITGFRSDQGYESRQPSNGAQVHKERAGIEADGNGVDEIELLMQLLGLSDRKSEGSKRVEMDLGCDDAFYGKIVGVKGPKSEKEVERKKVD</sequence>
<reference evidence="1 2" key="1">
    <citation type="journal article" date="2021" name="BMC Genomics">
        <title>Datura genome reveals duplications of psychoactive alkaloid biosynthetic genes and high mutation rate following tissue culture.</title>
        <authorList>
            <person name="Rajewski A."/>
            <person name="Carter-House D."/>
            <person name="Stajich J."/>
            <person name="Litt A."/>
        </authorList>
    </citation>
    <scope>NUCLEOTIDE SEQUENCE [LARGE SCALE GENOMIC DNA]</scope>
    <source>
        <strain evidence="1">AR-01</strain>
    </source>
</reference>